<protein>
    <recommendedName>
        <fullName evidence="2">MEMO1 family protein H8D96_09985</fullName>
    </recommendedName>
</protein>
<organism evidence="4 5">
    <name type="scientific">Candidatus Desulfatibia vada</name>
    <dbReference type="NCBI Taxonomy" id="2841696"/>
    <lineage>
        <taxon>Bacteria</taxon>
        <taxon>Pseudomonadati</taxon>
        <taxon>Thermodesulfobacteriota</taxon>
        <taxon>Desulfobacteria</taxon>
        <taxon>Desulfobacterales</taxon>
        <taxon>Desulfobacterales incertae sedis</taxon>
        <taxon>Candidatus Desulfatibia</taxon>
    </lineage>
</organism>
<dbReference type="NCBIfam" id="TIGR04335">
    <property type="entry name" value="AmmeMemoSam_A"/>
    <property type="match status" value="1"/>
</dbReference>
<dbReference type="InterPro" id="IPR027623">
    <property type="entry name" value="AmmeMemoSam_A"/>
</dbReference>
<comment type="similarity">
    <text evidence="1 2">Belongs to the MEMO1 family.</text>
</comment>
<dbReference type="EMBL" id="JACNIG010000212">
    <property type="protein sequence ID" value="MBC8432238.1"/>
    <property type="molecule type" value="Genomic_DNA"/>
</dbReference>
<dbReference type="HAMAP" id="MF_00055">
    <property type="entry name" value="MEMO1"/>
    <property type="match status" value="1"/>
</dbReference>
<dbReference type="Gene3D" id="3.30.1490.150">
    <property type="entry name" value="Hypothetical protein ph0010, domain 2"/>
    <property type="match status" value="1"/>
</dbReference>
<dbReference type="Gene3D" id="3.30.700.20">
    <property type="entry name" value="Hypothetical protein ph0010, domain 1"/>
    <property type="match status" value="1"/>
</dbReference>
<sequence>MKLRIDPLIKFFITFCLVLFPSGSQVKAEVIRMPVYAGSWYPGERSELAQMIDRLTRQVKTGQVQKPPNTSLKALIMPHAGYQYSGQTAAYASLVLKKNQFDKVAVMAPDHKIGFAGCAVSDVVAYETPLGLIKMHDDAAGLRRKSDLFQAIPASDRLEHSLEIVLPFLQTYLKNFELVPIVVGRGNIAGMADAIDPLLDERTLLVVSSDLSHYLPYSQAVERDQATIQMILNLDIDNLLERDNAACGKIPILMVMSMARRYGWQPLLLHYSNSGDTAGDHRRVVGYTAIAFYGGSAMQGNNDSSRNLSQHQGQTLIKLARQTISQKLGHISDKIDPDSLRDLDFQESRGTFVTLTIDGQLRGCIGSLETTASILEGVRRNAVNAAFHDPRFSKLKAKELDKIEIEVSILTDPQPLEYRDGQDLLAKLRPHVDGVILSKGSASATFLPQVWEQLPRPEKFLSHLCRKAGLPENEWEKGKLKILTYQVQYFEEEN</sequence>
<comment type="caution">
    <text evidence="4">The sequence shown here is derived from an EMBL/GenBank/DDBJ whole genome shotgun (WGS) entry which is preliminary data.</text>
</comment>
<evidence type="ECO:0000256" key="1">
    <source>
        <dbReference type="ARBA" id="ARBA00006315"/>
    </source>
</evidence>
<evidence type="ECO:0000259" key="3">
    <source>
        <dbReference type="PROSITE" id="PS51112"/>
    </source>
</evidence>
<evidence type="ECO:0000313" key="4">
    <source>
        <dbReference type="EMBL" id="MBC8432238.1"/>
    </source>
</evidence>
<dbReference type="NCBIfam" id="TIGR04336">
    <property type="entry name" value="AmmeMemoSam_B"/>
    <property type="match status" value="1"/>
</dbReference>
<dbReference type="CDD" id="cd07361">
    <property type="entry name" value="MEMO_like"/>
    <property type="match status" value="1"/>
</dbReference>
<proteinExistence type="inferred from homology"/>
<dbReference type="NCBIfam" id="TIGR00296">
    <property type="entry name" value="TIGR00296 family protein"/>
    <property type="match status" value="1"/>
</dbReference>
<dbReference type="Pfam" id="PF01871">
    <property type="entry name" value="AMMECR1"/>
    <property type="match status" value="1"/>
</dbReference>
<dbReference type="InterPro" id="IPR002733">
    <property type="entry name" value="AMMECR1_domain"/>
</dbReference>
<dbReference type="Pfam" id="PF01875">
    <property type="entry name" value="Memo"/>
    <property type="match status" value="1"/>
</dbReference>
<evidence type="ECO:0000256" key="2">
    <source>
        <dbReference type="HAMAP-Rule" id="MF_00055"/>
    </source>
</evidence>
<dbReference type="PANTHER" id="PTHR11060:SF0">
    <property type="entry name" value="PROTEIN MEMO1"/>
    <property type="match status" value="1"/>
</dbReference>
<reference evidence="4 5" key="1">
    <citation type="submission" date="2020-08" db="EMBL/GenBank/DDBJ databases">
        <title>Bridging the membrane lipid divide: bacteria of the FCB group superphylum have the potential to synthesize archaeal ether lipids.</title>
        <authorList>
            <person name="Villanueva L."/>
            <person name="Von Meijenfeldt F.A.B."/>
            <person name="Westbye A.B."/>
            <person name="Yadav S."/>
            <person name="Hopmans E.C."/>
            <person name="Dutilh B.E."/>
            <person name="Sinninghe Damste J.S."/>
        </authorList>
    </citation>
    <scope>NUCLEOTIDE SEQUENCE [LARGE SCALE GENOMIC DNA]</scope>
    <source>
        <strain evidence="4">NIOZ-UU17</strain>
    </source>
</reference>
<feature type="domain" description="AMMECR1" evidence="3">
    <location>
        <begin position="311"/>
        <end position="494"/>
    </location>
</feature>
<gene>
    <name evidence="4" type="primary">amrB</name>
    <name evidence="4" type="ORF">H8D96_09985</name>
</gene>
<dbReference type="InterPro" id="IPR027485">
    <property type="entry name" value="AMMECR1_N"/>
</dbReference>
<dbReference type="InterPro" id="IPR023473">
    <property type="entry name" value="AMMECR1"/>
</dbReference>
<dbReference type="AlphaFoldDB" id="A0A8J6NTW3"/>
<accession>A0A8J6NTW3</accession>
<dbReference type="Proteomes" id="UP000605201">
    <property type="component" value="Unassembled WGS sequence"/>
</dbReference>
<dbReference type="InterPro" id="IPR002737">
    <property type="entry name" value="MEMO1_fam"/>
</dbReference>
<dbReference type="Gene3D" id="3.40.830.10">
    <property type="entry name" value="LigB-like"/>
    <property type="match status" value="1"/>
</dbReference>
<evidence type="ECO:0000313" key="5">
    <source>
        <dbReference type="Proteomes" id="UP000605201"/>
    </source>
</evidence>
<name>A0A8J6NTW3_9BACT</name>
<dbReference type="SUPFAM" id="SSF143447">
    <property type="entry name" value="AMMECR1-like"/>
    <property type="match status" value="1"/>
</dbReference>
<dbReference type="InterPro" id="IPR036071">
    <property type="entry name" value="AMMECR1_dom_sf"/>
</dbReference>
<dbReference type="PROSITE" id="PS51112">
    <property type="entry name" value="AMMECR1"/>
    <property type="match status" value="1"/>
</dbReference>
<dbReference type="PANTHER" id="PTHR11060">
    <property type="entry name" value="PROTEIN MEMO1"/>
    <property type="match status" value="1"/>
</dbReference>